<keyword evidence="3 6" id="KW-1133">Transmembrane helix</keyword>
<evidence type="ECO:0000256" key="3">
    <source>
        <dbReference type="ARBA" id="ARBA00022989"/>
    </source>
</evidence>
<keyword evidence="2 6" id="KW-0812">Transmembrane</keyword>
<accession>A0A139IDA5</accession>
<dbReference type="Pfam" id="PF07690">
    <property type="entry name" value="MFS_1"/>
    <property type="match status" value="1"/>
</dbReference>
<evidence type="ECO:0000256" key="1">
    <source>
        <dbReference type="ARBA" id="ARBA00004141"/>
    </source>
</evidence>
<dbReference type="PANTHER" id="PTHR23502:SF160">
    <property type="entry name" value="MAJOR FACILITATOR SUPERFAMILY (MFS) PROFILE DOMAIN-CONTAINING PROTEIN-RELATED"/>
    <property type="match status" value="1"/>
</dbReference>
<feature type="transmembrane region" description="Helical" evidence="6">
    <location>
        <begin position="211"/>
        <end position="232"/>
    </location>
</feature>
<dbReference type="PROSITE" id="PS50850">
    <property type="entry name" value="MFS"/>
    <property type="match status" value="1"/>
</dbReference>
<dbReference type="EMBL" id="LFZO01000142">
    <property type="protein sequence ID" value="KXT12718.1"/>
    <property type="molecule type" value="Genomic_DNA"/>
</dbReference>
<evidence type="ECO:0000256" key="5">
    <source>
        <dbReference type="SAM" id="MobiDB-lite"/>
    </source>
</evidence>
<name>A0A139IDA5_9PEZI</name>
<feature type="transmembrane region" description="Helical" evidence="6">
    <location>
        <begin position="494"/>
        <end position="516"/>
    </location>
</feature>
<comment type="caution">
    <text evidence="8">The sequence shown here is derived from an EMBL/GenBank/DDBJ whole genome shotgun (WGS) entry which is preliminary data.</text>
</comment>
<feature type="transmembrane region" description="Helical" evidence="6">
    <location>
        <begin position="182"/>
        <end position="199"/>
    </location>
</feature>
<feature type="transmembrane region" description="Helical" evidence="6">
    <location>
        <begin position="461"/>
        <end position="482"/>
    </location>
</feature>
<feature type="compositionally biased region" description="Basic and acidic residues" evidence="5">
    <location>
        <begin position="611"/>
        <end position="623"/>
    </location>
</feature>
<keyword evidence="9" id="KW-1185">Reference proteome</keyword>
<organism evidence="8 9">
    <name type="scientific">Pseudocercospora musae</name>
    <dbReference type="NCBI Taxonomy" id="113226"/>
    <lineage>
        <taxon>Eukaryota</taxon>
        <taxon>Fungi</taxon>
        <taxon>Dikarya</taxon>
        <taxon>Ascomycota</taxon>
        <taxon>Pezizomycotina</taxon>
        <taxon>Dothideomycetes</taxon>
        <taxon>Dothideomycetidae</taxon>
        <taxon>Mycosphaerellales</taxon>
        <taxon>Mycosphaerellaceae</taxon>
        <taxon>Pseudocercospora</taxon>
    </lineage>
</organism>
<evidence type="ECO:0000313" key="8">
    <source>
        <dbReference type="EMBL" id="KXT12718.1"/>
    </source>
</evidence>
<dbReference type="InterPro" id="IPR011701">
    <property type="entry name" value="MFS"/>
</dbReference>
<feature type="region of interest" description="Disordered" evidence="5">
    <location>
        <begin position="598"/>
        <end position="623"/>
    </location>
</feature>
<evidence type="ECO:0000259" key="7">
    <source>
        <dbReference type="PROSITE" id="PS50850"/>
    </source>
</evidence>
<feature type="transmembrane region" description="Helical" evidence="6">
    <location>
        <begin position="342"/>
        <end position="367"/>
    </location>
</feature>
<dbReference type="Proteomes" id="UP000073492">
    <property type="component" value="Unassembled WGS sequence"/>
</dbReference>
<comment type="subcellular location">
    <subcellularLocation>
        <location evidence="1">Membrane</location>
        <topology evidence="1">Multi-pass membrane protein</topology>
    </subcellularLocation>
</comment>
<dbReference type="OrthoDB" id="268400at2759"/>
<feature type="transmembrane region" description="Helical" evidence="6">
    <location>
        <begin position="429"/>
        <end position="449"/>
    </location>
</feature>
<feature type="transmembrane region" description="Helical" evidence="6">
    <location>
        <begin position="268"/>
        <end position="290"/>
    </location>
</feature>
<dbReference type="PANTHER" id="PTHR23502">
    <property type="entry name" value="MAJOR FACILITATOR SUPERFAMILY"/>
    <property type="match status" value="1"/>
</dbReference>
<evidence type="ECO:0000256" key="6">
    <source>
        <dbReference type="SAM" id="Phobius"/>
    </source>
</evidence>
<dbReference type="Gene3D" id="1.20.1250.20">
    <property type="entry name" value="MFS general substrate transporter like domains"/>
    <property type="match status" value="1"/>
</dbReference>
<feature type="domain" description="Major facilitator superfamily (MFS) profile" evidence="7">
    <location>
        <begin position="116"/>
        <end position="546"/>
    </location>
</feature>
<dbReference type="GO" id="GO:0022857">
    <property type="term" value="F:transmembrane transporter activity"/>
    <property type="evidence" value="ECO:0007669"/>
    <property type="project" value="InterPro"/>
</dbReference>
<feature type="transmembrane region" description="Helical" evidence="6">
    <location>
        <begin position="239"/>
        <end position="262"/>
    </location>
</feature>
<reference evidence="8 9" key="1">
    <citation type="submission" date="2015-07" db="EMBL/GenBank/DDBJ databases">
        <title>Comparative genomics of the Sigatoka disease complex on banana suggests a link between parallel evolutionary changes in Pseudocercospora fijiensis and Pseudocercospora eumusae and increased virulence on the banana host.</title>
        <authorList>
            <person name="Chang T.-C."/>
            <person name="Salvucci A."/>
            <person name="Crous P.W."/>
            <person name="Stergiopoulos I."/>
        </authorList>
    </citation>
    <scope>NUCLEOTIDE SEQUENCE [LARGE SCALE GENOMIC DNA]</scope>
    <source>
        <strain evidence="8 9">CBS 116634</strain>
    </source>
</reference>
<dbReference type="GO" id="GO:0005886">
    <property type="term" value="C:plasma membrane"/>
    <property type="evidence" value="ECO:0007669"/>
    <property type="project" value="TreeGrafter"/>
</dbReference>
<dbReference type="SUPFAM" id="SSF103473">
    <property type="entry name" value="MFS general substrate transporter"/>
    <property type="match status" value="1"/>
</dbReference>
<proteinExistence type="predicted"/>
<evidence type="ECO:0000313" key="9">
    <source>
        <dbReference type="Proteomes" id="UP000073492"/>
    </source>
</evidence>
<feature type="compositionally biased region" description="Basic residues" evidence="5">
    <location>
        <begin position="51"/>
        <end position="72"/>
    </location>
</feature>
<dbReference type="InterPro" id="IPR020846">
    <property type="entry name" value="MFS_dom"/>
</dbReference>
<protein>
    <recommendedName>
        <fullName evidence="7">Major facilitator superfamily (MFS) profile domain-containing protein</fullName>
    </recommendedName>
</protein>
<feature type="region of interest" description="Disordered" evidence="5">
    <location>
        <begin position="1"/>
        <end position="104"/>
    </location>
</feature>
<keyword evidence="4 6" id="KW-0472">Membrane</keyword>
<feature type="transmembrane region" description="Helical" evidence="6">
    <location>
        <begin position="379"/>
        <end position="397"/>
    </location>
</feature>
<feature type="transmembrane region" description="Helical" evidence="6">
    <location>
        <begin position="522"/>
        <end position="542"/>
    </location>
</feature>
<feature type="transmembrane region" description="Helical" evidence="6">
    <location>
        <begin position="114"/>
        <end position="139"/>
    </location>
</feature>
<dbReference type="InterPro" id="IPR036259">
    <property type="entry name" value="MFS_trans_sf"/>
</dbReference>
<evidence type="ECO:0000256" key="2">
    <source>
        <dbReference type="ARBA" id="ARBA00022692"/>
    </source>
</evidence>
<feature type="transmembrane region" description="Helical" evidence="6">
    <location>
        <begin position="151"/>
        <end position="170"/>
    </location>
</feature>
<gene>
    <name evidence="8" type="ORF">AC579_5204</name>
</gene>
<dbReference type="AlphaFoldDB" id="A0A139IDA5"/>
<sequence>MNADTGHRGVPFAQDGGRQQRGFQTSEPRPDSSGVHTLEGVDKPEPAQSFWRRRPANKRKRSDGTRPKKTFKSRIVAAANTISTSIMPPSPRTPDPSELDDPNNPLRWSNRHKWATYGTICLFTFMANVNASCFTVAVRPLAAYFHNDANHATWLTNFNVLAFGLGNLFWIPLMRILGKRPVYLAAILILVFANIWSNQATSWGSLLGSRIISGLGAAAADATVPSVVFDLFRLHERAYYLAWFHISLASGIFLGPLINAFVVQYHHWWWIPGWMAIAFGFIFVLALFCIHETGYTPQEHPEPQLSWAQHLSMKRALTKEWKVQVFKKTFLDLLHMSCYPQVLFAGIVVGVFVGWTIIIQITVGQWFTAPPYGWPIGKAGTFHMAGWIGAIFALWFGGKLLDLVVRPDPNSTWQGWLHRRLKSGPPRRLVGLVVPGLLAPPGLLIYGILMGRRMFWVGPAFGYLLHSFGFNTVGNVVVTYNVDCYRELTAEAMVTLFIIRNIIAVICSFLCNDWLAAVGPEAVFGTMAGIEWAVMLVGVLFYQFHDKFYGICGKFGPFRGMEGPPREIGQHDHQMHFVQTGGLRSDIEHSVQLPGARLRHGRGTNAAEQGYGDRQEQPGMGEH</sequence>
<evidence type="ECO:0000256" key="4">
    <source>
        <dbReference type="ARBA" id="ARBA00023136"/>
    </source>
</evidence>